<proteinExistence type="predicted"/>
<keyword evidence="2" id="KW-1185">Reference proteome</keyword>
<dbReference type="EMBL" id="VXIV02002811">
    <property type="protein sequence ID" value="KAF6022737.1"/>
    <property type="molecule type" value="Genomic_DNA"/>
</dbReference>
<comment type="caution">
    <text evidence="1">The sequence shown here is derived from an EMBL/GenBank/DDBJ whole genome shotgun (WGS) entry which is preliminary data.</text>
</comment>
<dbReference type="GO" id="GO:0015629">
    <property type="term" value="C:actin cytoskeleton"/>
    <property type="evidence" value="ECO:0007669"/>
    <property type="project" value="InterPro"/>
</dbReference>
<sequence>MPTGTQSNVYGMSHYTTHASNSKSTCEKVLMACLNGDITLFEYALSDSNEPKPENNLFRAPYISENSEIVSLDSFTKLSAATGQSVIVLGITFINNIGQGASGFTAIYTAPLRLETPFYRSMEMVTDKGLPAAMEGIHVRSLMHICSVNWRIFKHGVSSTVFLVSTTCPKVHLFKEKLGKSSESTYKESSVGKYFSELQRETESSIYFMDILYYEDNKYRLTCTGTEQGKITFFMVDVAENGE</sequence>
<dbReference type="GO" id="GO:0007015">
    <property type="term" value="P:actin filament organization"/>
    <property type="evidence" value="ECO:0007669"/>
    <property type="project" value="InterPro"/>
</dbReference>
<gene>
    <name evidence="1" type="ORF">EB796_018945</name>
</gene>
<dbReference type="GO" id="GO:0030027">
    <property type="term" value="C:lamellipodium"/>
    <property type="evidence" value="ECO:0007669"/>
    <property type="project" value="TreeGrafter"/>
</dbReference>
<dbReference type="PANTHER" id="PTHR15435:SF2">
    <property type="entry name" value="KICSTOR COMPLEX PROTEIN KAPTIN"/>
    <property type="match status" value="1"/>
</dbReference>
<dbReference type="InterPro" id="IPR029982">
    <property type="entry name" value="Kptn"/>
</dbReference>
<dbReference type="Proteomes" id="UP000593567">
    <property type="component" value="Unassembled WGS sequence"/>
</dbReference>
<evidence type="ECO:0000313" key="2">
    <source>
        <dbReference type="Proteomes" id="UP000593567"/>
    </source>
</evidence>
<dbReference type="GO" id="GO:0034198">
    <property type="term" value="P:cellular response to amino acid starvation"/>
    <property type="evidence" value="ECO:0007669"/>
    <property type="project" value="TreeGrafter"/>
</dbReference>
<evidence type="ECO:0000313" key="1">
    <source>
        <dbReference type="EMBL" id="KAF6022737.1"/>
    </source>
</evidence>
<dbReference type="AlphaFoldDB" id="A0A7J7J9P1"/>
<dbReference type="GO" id="GO:1904262">
    <property type="term" value="P:negative regulation of TORC1 signaling"/>
    <property type="evidence" value="ECO:0007669"/>
    <property type="project" value="TreeGrafter"/>
</dbReference>
<protein>
    <submittedName>
        <fullName evidence="1">KPTN</fullName>
    </submittedName>
</protein>
<dbReference type="GO" id="GO:0051015">
    <property type="term" value="F:actin filament binding"/>
    <property type="evidence" value="ECO:0007669"/>
    <property type="project" value="TreeGrafter"/>
</dbReference>
<name>A0A7J7J9P1_BUGNE</name>
<reference evidence="1" key="1">
    <citation type="submission" date="2020-06" db="EMBL/GenBank/DDBJ databases">
        <title>Draft genome of Bugula neritina, a colonial animal packing powerful symbionts and potential medicines.</title>
        <authorList>
            <person name="Rayko M."/>
        </authorList>
    </citation>
    <scope>NUCLEOTIDE SEQUENCE [LARGE SCALE GENOMIC DNA]</scope>
    <source>
        <strain evidence="1">Kwan_BN1</strain>
    </source>
</reference>
<accession>A0A7J7J9P1</accession>
<organism evidence="1 2">
    <name type="scientific">Bugula neritina</name>
    <name type="common">Brown bryozoan</name>
    <name type="synonym">Sertularia neritina</name>
    <dbReference type="NCBI Taxonomy" id="10212"/>
    <lineage>
        <taxon>Eukaryota</taxon>
        <taxon>Metazoa</taxon>
        <taxon>Spiralia</taxon>
        <taxon>Lophotrochozoa</taxon>
        <taxon>Bryozoa</taxon>
        <taxon>Gymnolaemata</taxon>
        <taxon>Cheilostomatida</taxon>
        <taxon>Flustrina</taxon>
        <taxon>Buguloidea</taxon>
        <taxon>Bugulidae</taxon>
        <taxon>Bugula</taxon>
    </lineage>
</organism>
<dbReference type="OrthoDB" id="10267127at2759"/>
<dbReference type="PANTHER" id="PTHR15435">
    <property type="entry name" value="KICSTOR COMPLEX PROTEIN KAPTIN"/>
    <property type="match status" value="1"/>
</dbReference>